<dbReference type="EMBL" id="JXTP01000009">
    <property type="protein sequence ID" value="KIU29989.1"/>
    <property type="molecule type" value="Genomic_DNA"/>
</dbReference>
<dbReference type="AlphaFoldDB" id="A0A0D1L0G2"/>
<organism evidence="1 2">
    <name type="scientific">Sphingomonas melonis</name>
    <dbReference type="NCBI Taxonomy" id="152682"/>
    <lineage>
        <taxon>Bacteria</taxon>
        <taxon>Pseudomonadati</taxon>
        <taxon>Pseudomonadota</taxon>
        <taxon>Alphaproteobacteria</taxon>
        <taxon>Sphingomonadales</taxon>
        <taxon>Sphingomonadaceae</taxon>
        <taxon>Sphingomonas</taxon>
    </lineage>
</organism>
<reference evidence="1 2" key="1">
    <citation type="submission" date="2015-01" db="EMBL/GenBank/DDBJ databases">
        <title>Genome of Sphingomonas taxi strain 30a.</title>
        <authorList>
            <person name="Eevers N."/>
            <person name="Van Hamme J."/>
            <person name="Bottos E."/>
            <person name="Weyens N."/>
            <person name="Vangronsveld J."/>
        </authorList>
    </citation>
    <scope>NUCLEOTIDE SEQUENCE [LARGE SCALE GENOMIC DNA]</scope>
    <source>
        <strain evidence="1 2">30a</strain>
    </source>
</reference>
<evidence type="ECO:0000313" key="1">
    <source>
        <dbReference type="EMBL" id="KIU29989.1"/>
    </source>
</evidence>
<sequence>MASLYIKNADTADLAREVAELLGTSKTAAVHDALLHRKRELEQERRSPGVPLRERMKAWREAHPLGRPTGLVADKAFYDSLNDEDDD</sequence>
<evidence type="ECO:0000313" key="2">
    <source>
        <dbReference type="Proteomes" id="UP000033203"/>
    </source>
</evidence>
<dbReference type="InterPro" id="IPR011660">
    <property type="entry name" value="VapB-like"/>
</dbReference>
<dbReference type="Proteomes" id="UP000033203">
    <property type="component" value="Unassembled WGS sequence"/>
</dbReference>
<dbReference type="Pfam" id="PF07704">
    <property type="entry name" value="PSK_trans_fac"/>
    <property type="match status" value="1"/>
</dbReference>
<name>A0A0D1L0G2_9SPHN</name>
<dbReference type="PATRIC" id="fig|1549858.7.peg.960"/>
<gene>
    <name evidence="1" type="ORF">SR41_01865</name>
</gene>
<comment type="caution">
    <text evidence="1">The sequence shown here is derived from an EMBL/GenBank/DDBJ whole genome shotgun (WGS) entry which is preliminary data.</text>
</comment>
<proteinExistence type="predicted"/>
<protein>
    <submittedName>
        <fullName evidence="1">Transcription factor</fullName>
    </submittedName>
</protein>
<accession>A0A0D1L0G2</accession>